<gene>
    <name evidence="8" type="ORF">FRACYDRAFT_174417</name>
</gene>
<dbReference type="Proteomes" id="UP000095751">
    <property type="component" value="Unassembled WGS sequence"/>
</dbReference>
<evidence type="ECO:0000256" key="2">
    <source>
        <dbReference type="ARBA" id="ARBA00008872"/>
    </source>
</evidence>
<sequence length="582" mass="64773">MVSSSSSQSPGSSSSSSSLPSNVTRLPASVTDLVSCVSHEINVIENELDLQTQNDIRSERKLRTTDEERLLEDAIDDGFMCVDLKVLERKLIAWHRLFSPAFDNDNDHKNIDDNNNNEPSDYNYTVTPYFAVKCNPDACVVEWLARTASRMNLPLGYDCASVAELELAKTQIQKYSLEGTADGEKKNRKNIPTTRIVYANPQRAEADLMHALELFATTPSSQSQSQSKELELWLTLDGVEEVYKIATARKLFLEKHHAGDDNNSSNSNALLQMPNVKIVLRIWVPDGHSQIPFGEKFGMRMDEIDTVVEECLNHGILAEDIIGISYHCGSGCSHVETYLEALEMGRKALTKIDDRLTRHYREHKQYKRHRCWLLDMGGGFPGRDGLDGDDGRFSANAKEKEKEITDTSVTATSQQTQTTVADIAMAVRPVLQSLTTSKDENDSSSLPLTLIAEPGRYFVEGAIALASRIYQKGQVNDPNDDSNKIRVYRIPHGVQGVFKDVLLCGESFIPQPLRINDLDDDPTITADDHQQDSSTLYLSRVLGPSGDDTAEDVVCDSCLLPELEVGDWLVFDRMGAYTLSIA</sequence>
<keyword evidence="3" id="KW-0663">Pyridoxal phosphate</keyword>
<dbReference type="AlphaFoldDB" id="A0A1E7EPK6"/>
<feature type="region of interest" description="Disordered" evidence="5">
    <location>
        <begin position="1"/>
        <end position="23"/>
    </location>
</feature>
<dbReference type="PANTHER" id="PTHR11482">
    <property type="entry name" value="ARGININE/DIAMINOPIMELATE/ORNITHINE DECARBOXYLASE"/>
    <property type="match status" value="1"/>
</dbReference>
<accession>A0A1E7EPK6</accession>
<dbReference type="OrthoDB" id="5034579at2759"/>
<evidence type="ECO:0000313" key="8">
    <source>
        <dbReference type="EMBL" id="OEU07889.1"/>
    </source>
</evidence>
<dbReference type="InterPro" id="IPR029066">
    <property type="entry name" value="PLP-binding_barrel"/>
</dbReference>
<dbReference type="InterPro" id="IPR022644">
    <property type="entry name" value="De-COase2_N"/>
</dbReference>
<dbReference type="InParanoid" id="A0A1E7EPK6"/>
<dbReference type="Gene3D" id="2.40.37.10">
    <property type="entry name" value="Lyase, Ornithine Decarboxylase, Chain A, domain 1"/>
    <property type="match status" value="1"/>
</dbReference>
<evidence type="ECO:0000259" key="6">
    <source>
        <dbReference type="Pfam" id="PF00278"/>
    </source>
</evidence>
<keyword evidence="4" id="KW-0456">Lyase</keyword>
<dbReference type="SUPFAM" id="SSF50621">
    <property type="entry name" value="Alanine racemase C-terminal domain-like"/>
    <property type="match status" value="1"/>
</dbReference>
<evidence type="ECO:0008006" key="10">
    <source>
        <dbReference type="Google" id="ProtNLM"/>
    </source>
</evidence>
<reference evidence="8 9" key="1">
    <citation type="submission" date="2016-09" db="EMBL/GenBank/DDBJ databases">
        <title>Extensive genetic diversity and differential bi-allelic expression allows diatom success in the polar Southern Ocean.</title>
        <authorList>
            <consortium name="DOE Joint Genome Institute"/>
            <person name="Mock T."/>
            <person name="Otillar R.P."/>
            <person name="Strauss J."/>
            <person name="Dupont C."/>
            <person name="Frickenhaus S."/>
            <person name="Maumus F."/>
            <person name="Mcmullan M."/>
            <person name="Sanges R."/>
            <person name="Schmutz J."/>
            <person name="Toseland A."/>
            <person name="Valas R."/>
            <person name="Veluchamy A."/>
            <person name="Ward B.J."/>
            <person name="Allen A."/>
            <person name="Barry K."/>
            <person name="Falciatore A."/>
            <person name="Ferrante M."/>
            <person name="Fortunato A.E."/>
            <person name="Gloeckner G."/>
            <person name="Gruber A."/>
            <person name="Hipkin R."/>
            <person name="Janech M."/>
            <person name="Kroth P."/>
            <person name="Leese F."/>
            <person name="Lindquist E."/>
            <person name="Lyon B.R."/>
            <person name="Martin J."/>
            <person name="Mayer C."/>
            <person name="Parker M."/>
            <person name="Quesneville H."/>
            <person name="Raymond J."/>
            <person name="Uhlig C."/>
            <person name="Valentin K.U."/>
            <person name="Worden A.Z."/>
            <person name="Armbrust E.V."/>
            <person name="Bowler C."/>
            <person name="Green B."/>
            <person name="Moulton V."/>
            <person name="Van Oosterhout C."/>
            <person name="Grigoriev I."/>
        </authorList>
    </citation>
    <scope>NUCLEOTIDE SEQUENCE [LARGE SCALE GENOMIC DNA]</scope>
    <source>
        <strain evidence="8 9">CCMP1102</strain>
    </source>
</reference>
<dbReference type="SUPFAM" id="SSF51419">
    <property type="entry name" value="PLP-binding barrel"/>
    <property type="match status" value="1"/>
</dbReference>
<proteinExistence type="inferred from homology"/>
<dbReference type="GO" id="GO:0005737">
    <property type="term" value="C:cytoplasm"/>
    <property type="evidence" value="ECO:0007669"/>
    <property type="project" value="TreeGrafter"/>
</dbReference>
<feature type="domain" description="Orn/DAP/Arg decarboxylase 2 C-terminal" evidence="6">
    <location>
        <begin position="461"/>
        <end position="575"/>
    </location>
</feature>
<name>A0A1E7EPK6_9STRA</name>
<evidence type="ECO:0000256" key="4">
    <source>
        <dbReference type="ARBA" id="ARBA00023239"/>
    </source>
</evidence>
<comment type="cofactor">
    <cofactor evidence="1">
        <name>pyridoxal 5'-phosphate</name>
        <dbReference type="ChEBI" id="CHEBI:597326"/>
    </cofactor>
</comment>
<dbReference type="Gene3D" id="3.20.20.10">
    <property type="entry name" value="Alanine racemase"/>
    <property type="match status" value="1"/>
</dbReference>
<dbReference type="EMBL" id="KV784383">
    <property type="protein sequence ID" value="OEU07889.1"/>
    <property type="molecule type" value="Genomic_DNA"/>
</dbReference>
<evidence type="ECO:0000256" key="5">
    <source>
        <dbReference type="SAM" id="MobiDB-lite"/>
    </source>
</evidence>
<evidence type="ECO:0000313" key="9">
    <source>
        <dbReference type="Proteomes" id="UP000095751"/>
    </source>
</evidence>
<organism evidence="8 9">
    <name type="scientific">Fragilariopsis cylindrus CCMP1102</name>
    <dbReference type="NCBI Taxonomy" id="635003"/>
    <lineage>
        <taxon>Eukaryota</taxon>
        <taxon>Sar</taxon>
        <taxon>Stramenopiles</taxon>
        <taxon>Ochrophyta</taxon>
        <taxon>Bacillariophyta</taxon>
        <taxon>Bacillariophyceae</taxon>
        <taxon>Bacillariophycidae</taxon>
        <taxon>Bacillariales</taxon>
        <taxon>Bacillariaceae</taxon>
        <taxon>Fragilariopsis</taxon>
    </lineage>
</organism>
<keyword evidence="9" id="KW-1185">Reference proteome</keyword>
<comment type="similarity">
    <text evidence="2">Belongs to the Orn/Lys/Arg decarboxylase class-II family.</text>
</comment>
<evidence type="ECO:0000259" key="7">
    <source>
        <dbReference type="Pfam" id="PF02784"/>
    </source>
</evidence>
<dbReference type="InterPro" id="IPR002433">
    <property type="entry name" value="Orn_de-COase"/>
</dbReference>
<dbReference type="InterPro" id="IPR009006">
    <property type="entry name" value="Ala_racemase/Decarboxylase_C"/>
</dbReference>
<dbReference type="PANTHER" id="PTHR11482:SF6">
    <property type="entry name" value="ORNITHINE DECARBOXYLASE 1-RELATED"/>
    <property type="match status" value="1"/>
</dbReference>
<dbReference type="GO" id="GO:0004586">
    <property type="term" value="F:ornithine decarboxylase activity"/>
    <property type="evidence" value="ECO:0007669"/>
    <property type="project" value="TreeGrafter"/>
</dbReference>
<dbReference type="Pfam" id="PF02784">
    <property type="entry name" value="Orn_Arg_deC_N"/>
    <property type="match status" value="1"/>
</dbReference>
<protein>
    <recommendedName>
        <fullName evidence="10">Orn/DAP/Arg decarboxylase 2 N-terminal domain-containing protein</fullName>
    </recommendedName>
</protein>
<feature type="non-terminal residue" evidence="8">
    <location>
        <position position="582"/>
    </location>
</feature>
<feature type="domain" description="Orn/DAP/Arg decarboxylase 2 N-terminal" evidence="7">
    <location>
        <begin position="125"/>
        <end position="459"/>
    </location>
</feature>
<evidence type="ECO:0000256" key="1">
    <source>
        <dbReference type="ARBA" id="ARBA00001933"/>
    </source>
</evidence>
<feature type="compositionally biased region" description="Low complexity" evidence="5">
    <location>
        <begin position="1"/>
        <end position="21"/>
    </location>
</feature>
<dbReference type="KEGG" id="fcy:FRACYDRAFT_174417"/>
<dbReference type="InterPro" id="IPR022643">
    <property type="entry name" value="De-COase2_C"/>
</dbReference>
<dbReference type="Pfam" id="PF00278">
    <property type="entry name" value="Orn_DAP_Arg_deC"/>
    <property type="match status" value="1"/>
</dbReference>
<dbReference type="GO" id="GO:0033387">
    <property type="term" value="P:putrescine biosynthetic process from arginine, via ornithine"/>
    <property type="evidence" value="ECO:0007669"/>
    <property type="project" value="TreeGrafter"/>
</dbReference>
<evidence type="ECO:0000256" key="3">
    <source>
        <dbReference type="ARBA" id="ARBA00022898"/>
    </source>
</evidence>